<accession>A0A9Q1EW30</accession>
<evidence type="ECO:0000313" key="2">
    <source>
        <dbReference type="EMBL" id="KAJ8346113.1"/>
    </source>
</evidence>
<comment type="caution">
    <text evidence="2">The sequence shown here is derived from an EMBL/GenBank/DDBJ whole genome shotgun (WGS) entry which is preliminary data.</text>
</comment>
<name>A0A9Q1EW30_SYNKA</name>
<dbReference type="Proteomes" id="UP001152622">
    <property type="component" value="Chromosome 12"/>
</dbReference>
<protein>
    <submittedName>
        <fullName evidence="2">Uncharacterized protein</fullName>
    </submittedName>
</protein>
<reference evidence="2" key="1">
    <citation type="journal article" date="2023" name="Science">
        <title>Genome structures resolve the early diversification of teleost fishes.</title>
        <authorList>
            <person name="Parey E."/>
            <person name="Louis A."/>
            <person name="Montfort J."/>
            <person name="Bouchez O."/>
            <person name="Roques C."/>
            <person name="Iampietro C."/>
            <person name="Lluch J."/>
            <person name="Castinel A."/>
            <person name="Donnadieu C."/>
            <person name="Desvignes T."/>
            <person name="Floi Bucao C."/>
            <person name="Jouanno E."/>
            <person name="Wen M."/>
            <person name="Mejri S."/>
            <person name="Dirks R."/>
            <person name="Jansen H."/>
            <person name="Henkel C."/>
            <person name="Chen W.J."/>
            <person name="Zahm M."/>
            <person name="Cabau C."/>
            <person name="Klopp C."/>
            <person name="Thompson A.W."/>
            <person name="Robinson-Rechavi M."/>
            <person name="Braasch I."/>
            <person name="Lecointre G."/>
            <person name="Bobe J."/>
            <person name="Postlethwait J.H."/>
            <person name="Berthelot C."/>
            <person name="Roest Crollius H."/>
            <person name="Guiguen Y."/>
        </authorList>
    </citation>
    <scope>NUCLEOTIDE SEQUENCE</scope>
    <source>
        <strain evidence="2">WJC10195</strain>
    </source>
</reference>
<dbReference type="EMBL" id="JAINUF010000012">
    <property type="protein sequence ID" value="KAJ8346110.1"/>
    <property type="molecule type" value="Genomic_DNA"/>
</dbReference>
<proteinExistence type="predicted"/>
<dbReference type="OrthoDB" id="6435011at2759"/>
<evidence type="ECO:0000313" key="1">
    <source>
        <dbReference type="EMBL" id="KAJ8346110.1"/>
    </source>
</evidence>
<organism evidence="2 3">
    <name type="scientific">Synaphobranchus kaupii</name>
    <name type="common">Kaup's arrowtooth eel</name>
    <dbReference type="NCBI Taxonomy" id="118154"/>
    <lineage>
        <taxon>Eukaryota</taxon>
        <taxon>Metazoa</taxon>
        <taxon>Chordata</taxon>
        <taxon>Craniata</taxon>
        <taxon>Vertebrata</taxon>
        <taxon>Euteleostomi</taxon>
        <taxon>Actinopterygii</taxon>
        <taxon>Neopterygii</taxon>
        <taxon>Teleostei</taxon>
        <taxon>Anguilliformes</taxon>
        <taxon>Synaphobranchidae</taxon>
        <taxon>Synaphobranchus</taxon>
    </lineage>
</organism>
<sequence>MQFRRTLIRFFSPRSRRCGQFLFIHTGRSATKRRTLHTRPWPLNLAVTFPAAALAYVSNLSGSWPPPRYAYDPSVFAFRSLSTVPPRSPLTPQEEVA</sequence>
<keyword evidence="3" id="KW-1185">Reference proteome</keyword>
<evidence type="ECO:0000313" key="3">
    <source>
        <dbReference type="Proteomes" id="UP001152622"/>
    </source>
</evidence>
<gene>
    <name evidence="1" type="ORF">SKAU_G00303030</name>
    <name evidence="2" type="ORF">SKAU_G00303060</name>
</gene>
<dbReference type="AlphaFoldDB" id="A0A9Q1EW30"/>
<dbReference type="EMBL" id="JAINUF010000012">
    <property type="protein sequence ID" value="KAJ8346113.1"/>
    <property type="molecule type" value="Genomic_DNA"/>
</dbReference>